<feature type="region of interest" description="Disordered" evidence="1">
    <location>
        <begin position="23"/>
        <end position="42"/>
    </location>
</feature>
<sequence>MDPRLERFVRQTVRKAGRQWAESKRAYREGQSGGIPEELPTDEEGRAKLVCRRYAERRATVVDEEGRPACFDADHPDCQGCAEDVRAGVVETW</sequence>
<dbReference type="EMBL" id="LOPU01000016">
    <property type="protein sequence ID" value="KTG10681.1"/>
    <property type="molecule type" value="Genomic_DNA"/>
</dbReference>
<organism evidence="2 3">
    <name type="scientific">Haloprofundus marisrubri</name>
    <dbReference type="NCBI Taxonomy" id="1514971"/>
    <lineage>
        <taxon>Archaea</taxon>
        <taxon>Methanobacteriati</taxon>
        <taxon>Methanobacteriota</taxon>
        <taxon>Stenosarchaea group</taxon>
        <taxon>Halobacteria</taxon>
        <taxon>Halobacteriales</taxon>
        <taxon>Haloferacaceae</taxon>
        <taxon>Haloprofundus</taxon>
    </lineage>
</organism>
<dbReference type="AlphaFoldDB" id="A0A0W1RC28"/>
<keyword evidence="3" id="KW-1185">Reference proteome</keyword>
<evidence type="ECO:0000313" key="3">
    <source>
        <dbReference type="Proteomes" id="UP000054387"/>
    </source>
</evidence>
<dbReference type="RefSeq" id="WP_058580479.1">
    <property type="nucleotide sequence ID" value="NZ_LOPU01000016.1"/>
</dbReference>
<dbReference type="Proteomes" id="UP000054387">
    <property type="component" value="Unassembled WGS sequence"/>
</dbReference>
<comment type="caution">
    <text evidence="2">The sequence shown here is derived from an EMBL/GenBank/DDBJ whole genome shotgun (WGS) entry which is preliminary data.</text>
</comment>
<name>A0A0W1RC28_9EURY</name>
<dbReference type="Pfam" id="PF23367">
    <property type="entry name" value="DUF7091"/>
    <property type="match status" value="1"/>
</dbReference>
<reference evidence="2 3" key="1">
    <citation type="submission" date="2015-12" db="EMBL/GenBank/DDBJ databases">
        <title>Haloprofundus marisrubri gen. nov., sp. nov., an extremely halophilic archaeon isolated from the Discovery deep brine-seawater interface in the Red Sea.</title>
        <authorList>
            <person name="Zhang G."/>
            <person name="Stingl U."/>
            <person name="Rashid M."/>
        </authorList>
    </citation>
    <scope>NUCLEOTIDE SEQUENCE [LARGE SCALE GENOMIC DNA]</scope>
    <source>
        <strain evidence="2 3">SB9</strain>
    </source>
</reference>
<dbReference type="STRING" id="1514971.AUR64_05645"/>
<evidence type="ECO:0000256" key="1">
    <source>
        <dbReference type="SAM" id="MobiDB-lite"/>
    </source>
</evidence>
<accession>A0A0W1RC28</accession>
<proteinExistence type="predicted"/>
<evidence type="ECO:0000313" key="2">
    <source>
        <dbReference type="EMBL" id="KTG10681.1"/>
    </source>
</evidence>
<dbReference type="InterPro" id="IPR055517">
    <property type="entry name" value="DUF7091"/>
</dbReference>
<protein>
    <submittedName>
        <fullName evidence="2">Uncharacterized protein</fullName>
    </submittedName>
</protein>
<dbReference type="OrthoDB" id="213643at2157"/>
<gene>
    <name evidence="2" type="ORF">AUR64_05645</name>
</gene>